<feature type="compositionally biased region" description="Polar residues" evidence="1">
    <location>
        <begin position="60"/>
        <end position="73"/>
    </location>
</feature>
<feature type="region of interest" description="Disordered" evidence="1">
    <location>
        <begin position="105"/>
        <end position="146"/>
    </location>
</feature>
<dbReference type="AlphaFoldDB" id="A0A8B9QTW5"/>
<sequence length="146" mass="15185">MTPGCLSPLGTWAMGTAIVCGARLGHCSAGPGLHPRAAEHPHLPPAGECSIPVPGRSALSAPSRSLGPSSLQTTCSCRRKSHGKLDLFSTKDSYHPMAEYPTYQSHGRYASPTSKHNPYSQVRGRGAAPAAGTFTYTNPAAGSDNL</sequence>
<feature type="compositionally biased region" description="Polar residues" evidence="1">
    <location>
        <begin position="134"/>
        <end position="146"/>
    </location>
</feature>
<dbReference type="Proteomes" id="UP000694424">
    <property type="component" value="Unplaced"/>
</dbReference>
<proteinExistence type="predicted"/>
<name>A0A8B9QTW5_APTOW</name>
<reference evidence="2" key="2">
    <citation type="submission" date="2025-09" db="UniProtKB">
        <authorList>
            <consortium name="Ensembl"/>
        </authorList>
    </citation>
    <scope>IDENTIFICATION</scope>
</reference>
<evidence type="ECO:0000313" key="2">
    <source>
        <dbReference type="Ensembl" id="ENSAOWP00000026575.1"/>
    </source>
</evidence>
<reference evidence="2" key="1">
    <citation type="submission" date="2025-08" db="UniProtKB">
        <authorList>
            <consortium name="Ensembl"/>
        </authorList>
    </citation>
    <scope>IDENTIFICATION</scope>
</reference>
<evidence type="ECO:0000313" key="3">
    <source>
        <dbReference type="Proteomes" id="UP000694424"/>
    </source>
</evidence>
<organism evidence="2 3">
    <name type="scientific">Apteryx owenii</name>
    <name type="common">Little spotted kiwi</name>
    <dbReference type="NCBI Taxonomy" id="8824"/>
    <lineage>
        <taxon>Eukaryota</taxon>
        <taxon>Metazoa</taxon>
        <taxon>Chordata</taxon>
        <taxon>Craniata</taxon>
        <taxon>Vertebrata</taxon>
        <taxon>Euteleostomi</taxon>
        <taxon>Archelosauria</taxon>
        <taxon>Archosauria</taxon>
        <taxon>Dinosauria</taxon>
        <taxon>Saurischia</taxon>
        <taxon>Theropoda</taxon>
        <taxon>Coelurosauria</taxon>
        <taxon>Aves</taxon>
        <taxon>Palaeognathae</taxon>
        <taxon>Apterygiformes</taxon>
        <taxon>Apterygidae</taxon>
        <taxon>Apteryx</taxon>
    </lineage>
</organism>
<dbReference type="Ensembl" id="ENSAOWT00000030116.1">
    <property type="protein sequence ID" value="ENSAOWP00000026575.1"/>
    <property type="gene ID" value="ENSAOWG00000017923.1"/>
</dbReference>
<evidence type="ECO:0000256" key="1">
    <source>
        <dbReference type="SAM" id="MobiDB-lite"/>
    </source>
</evidence>
<protein>
    <submittedName>
        <fullName evidence="2">Uncharacterized protein</fullName>
    </submittedName>
</protein>
<dbReference type="PANTHER" id="PTHR10006:SF19">
    <property type="entry name" value="MUCIN-1"/>
    <property type="match status" value="1"/>
</dbReference>
<keyword evidence="3" id="KW-1185">Reference proteome</keyword>
<accession>A0A8B9QTW5</accession>
<dbReference type="PANTHER" id="PTHR10006">
    <property type="entry name" value="MUCIN-1-RELATED"/>
    <property type="match status" value="1"/>
</dbReference>
<feature type="region of interest" description="Disordered" evidence="1">
    <location>
        <begin position="38"/>
        <end position="73"/>
    </location>
</feature>
<feature type="compositionally biased region" description="Polar residues" evidence="1">
    <location>
        <begin position="111"/>
        <end position="120"/>
    </location>
</feature>